<evidence type="ECO:0000313" key="1">
    <source>
        <dbReference type="EMBL" id="EOH79997.1"/>
    </source>
</evidence>
<dbReference type="EMBL" id="AJAL01000004">
    <property type="protein sequence ID" value="EOH79997.1"/>
    <property type="molecule type" value="Genomic_DNA"/>
</dbReference>
<evidence type="ECO:0000313" key="4">
    <source>
        <dbReference type="Proteomes" id="UP000014158"/>
    </source>
</evidence>
<reference evidence="1 3" key="1">
    <citation type="submission" date="2013-02" db="EMBL/GenBank/DDBJ databases">
        <title>The Genome Sequence of Enterococcus raffinosus ATCC_49464.</title>
        <authorList>
            <consortium name="The Broad Institute Genome Sequencing Platform"/>
            <consortium name="The Broad Institute Genome Sequencing Center for Infectious Disease"/>
            <person name="Earl A.M."/>
            <person name="Gilmore M.S."/>
            <person name="Lebreton F."/>
            <person name="Walker B."/>
            <person name="Young S.K."/>
            <person name="Zeng Q."/>
            <person name="Gargeya S."/>
            <person name="Fitzgerald M."/>
            <person name="Haas B."/>
            <person name="Abouelleil A."/>
            <person name="Alvarado L."/>
            <person name="Arachchi H.M."/>
            <person name="Berlin A.M."/>
            <person name="Chapman S.B."/>
            <person name="Dewar J."/>
            <person name="Goldberg J."/>
            <person name="Griggs A."/>
            <person name="Gujja S."/>
            <person name="Hansen M."/>
            <person name="Howarth C."/>
            <person name="Imamovic A."/>
            <person name="Larimer J."/>
            <person name="McCowan C."/>
            <person name="Murphy C."/>
            <person name="Neiman D."/>
            <person name="Pearson M."/>
            <person name="Priest M."/>
            <person name="Roberts A."/>
            <person name="Saif S."/>
            <person name="Shea T."/>
            <person name="Sisk P."/>
            <person name="Sykes S."/>
            <person name="Wortman J."/>
            <person name="Nusbaum C."/>
            <person name="Birren B."/>
        </authorList>
    </citation>
    <scope>NUCLEOTIDE SEQUENCE [LARGE SCALE GENOMIC DNA]</scope>
    <source>
        <strain evidence="1 3">ATCC 49464</strain>
    </source>
</reference>
<gene>
    <name evidence="2" type="ORF">I590_03167</name>
    <name evidence="1" type="ORF">UAK_01151</name>
</gene>
<dbReference type="Proteomes" id="UP000013877">
    <property type="component" value="Unassembled WGS sequence"/>
</dbReference>
<accession>R2P6V6</accession>
<name>R2P6V6_9ENTE</name>
<keyword evidence="4" id="KW-1185">Reference proteome</keyword>
<dbReference type="HOGENOM" id="CLU_189809_0_0_9"/>
<evidence type="ECO:0000313" key="2">
    <source>
        <dbReference type="EMBL" id="EOT74305.1"/>
    </source>
</evidence>
<dbReference type="AlphaFoldDB" id="R2P6V6"/>
<dbReference type="Proteomes" id="UP000014158">
    <property type="component" value="Unassembled WGS sequence"/>
</dbReference>
<sequence>MIWYTRKKEGESVVDYQMQKTMGKCFRSKGSSISGLVRILGSWYDYKVVNGPPEPQDMLEVVDFTSRELLVIINNNLEESDVNYIVNS</sequence>
<protein>
    <submittedName>
        <fullName evidence="1">Uncharacterized protein</fullName>
    </submittedName>
</protein>
<dbReference type="eggNOG" id="ENOG50314P6">
    <property type="taxonomic scope" value="Bacteria"/>
</dbReference>
<proteinExistence type="predicted"/>
<reference evidence="2 4" key="2">
    <citation type="submission" date="2013-03" db="EMBL/GenBank/DDBJ databases">
        <title>The Genome Sequence of Enterococcus raffinosus ATCC_49464 (PacBio/Illumina hybrid assembly).</title>
        <authorList>
            <consortium name="The Broad Institute Genomics Platform"/>
            <consortium name="The Broad Institute Genome Sequencing Center for Infectious Disease"/>
            <person name="Earl A."/>
            <person name="Russ C."/>
            <person name="Gilmore M."/>
            <person name="Surin D."/>
            <person name="Walker B."/>
            <person name="Young S."/>
            <person name="Zeng Q."/>
            <person name="Gargeya S."/>
            <person name="Fitzgerald M."/>
            <person name="Haas B."/>
            <person name="Abouelleil A."/>
            <person name="Allen A.W."/>
            <person name="Alvarado L."/>
            <person name="Arachchi H.M."/>
            <person name="Berlin A.M."/>
            <person name="Chapman S.B."/>
            <person name="Gainer-Dewar J."/>
            <person name="Goldberg J."/>
            <person name="Griggs A."/>
            <person name="Gujja S."/>
            <person name="Hansen M."/>
            <person name="Howarth C."/>
            <person name="Imamovic A."/>
            <person name="Ireland A."/>
            <person name="Larimer J."/>
            <person name="McCowan C."/>
            <person name="Murphy C."/>
            <person name="Pearson M."/>
            <person name="Poon T.W."/>
            <person name="Priest M."/>
            <person name="Roberts A."/>
            <person name="Saif S."/>
            <person name="Shea T."/>
            <person name="Sisk P."/>
            <person name="Sykes S."/>
            <person name="Wortman J."/>
            <person name="Nusbaum C."/>
            <person name="Birren B."/>
        </authorList>
    </citation>
    <scope>NUCLEOTIDE SEQUENCE [LARGE SCALE GENOMIC DNA]</scope>
    <source>
        <strain evidence="2 4">ATCC 49464</strain>
    </source>
</reference>
<comment type="caution">
    <text evidence="1">The sequence shown here is derived from an EMBL/GenBank/DDBJ whole genome shotgun (WGS) entry which is preliminary data.</text>
</comment>
<dbReference type="EMBL" id="ASWF01000004">
    <property type="protein sequence ID" value="EOT74305.1"/>
    <property type="molecule type" value="Genomic_DNA"/>
</dbReference>
<evidence type="ECO:0000313" key="3">
    <source>
        <dbReference type="Proteomes" id="UP000013877"/>
    </source>
</evidence>
<organism evidence="1 3">
    <name type="scientific">Enterococcus raffinosus ATCC 49464</name>
    <dbReference type="NCBI Taxonomy" id="1158602"/>
    <lineage>
        <taxon>Bacteria</taxon>
        <taxon>Bacillati</taxon>
        <taxon>Bacillota</taxon>
        <taxon>Bacilli</taxon>
        <taxon>Lactobacillales</taxon>
        <taxon>Enterococcaceae</taxon>
        <taxon>Enterococcus</taxon>
    </lineage>
</organism>
<dbReference type="PATRIC" id="fig|1158602.3.peg.1164"/>